<evidence type="ECO:0000313" key="3">
    <source>
        <dbReference type="Proteomes" id="UP001301958"/>
    </source>
</evidence>
<proteinExistence type="predicted"/>
<gene>
    <name evidence="2" type="ORF">QBC38DRAFT_448867</name>
</gene>
<dbReference type="AlphaFoldDB" id="A0AAN6YSI5"/>
<reference evidence="2" key="1">
    <citation type="journal article" date="2023" name="Mol. Phylogenet. Evol.">
        <title>Genome-scale phylogeny and comparative genomics of the fungal order Sordariales.</title>
        <authorList>
            <person name="Hensen N."/>
            <person name="Bonometti L."/>
            <person name="Westerberg I."/>
            <person name="Brannstrom I.O."/>
            <person name="Guillou S."/>
            <person name="Cros-Aarteil S."/>
            <person name="Calhoun S."/>
            <person name="Haridas S."/>
            <person name="Kuo A."/>
            <person name="Mondo S."/>
            <person name="Pangilinan J."/>
            <person name="Riley R."/>
            <person name="LaButti K."/>
            <person name="Andreopoulos B."/>
            <person name="Lipzen A."/>
            <person name="Chen C."/>
            <person name="Yan M."/>
            <person name="Daum C."/>
            <person name="Ng V."/>
            <person name="Clum A."/>
            <person name="Steindorff A."/>
            <person name="Ohm R.A."/>
            <person name="Martin F."/>
            <person name="Silar P."/>
            <person name="Natvig D.O."/>
            <person name="Lalanne C."/>
            <person name="Gautier V."/>
            <person name="Ament-Velasquez S.L."/>
            <person name="Kruys A."/>
            <person name="Hutchinson M.I."/>
            <person name="Powell A.J."/>
            <person name="Barry K."/>
            <person name="Miller A.N."/>
            <person name="Grigoriev I.V."/>
            <person name="Debuchy R."/>
            <person name="Gladieux P."/>
            <person name="Hiltunen Thoren M."/>
            <person name="Johannesson H."/>
        </authorList>
    </citation>
    <scope>NUCLEOTIDE SEQUENCE</scope>
    <source>
        <strain evidence="2">CBS 990.96</strain>
    </source>
</reference>
<name>A0AAN6YSI5_9PEZI</name>
<comment type="caution">
    <text evidence="2">The sequence shown here is derived from an EMBL/GenBank/DDBJ whole genome shotgun (WGS) entry which is preliminary data.</text>
</comment>
<feature type="region of interest" description="Disordered" evidence="1">
    <location>
        <begin position="196"/>
        <end position="223"/>
    </location>
</feature>
<accession>A0AAN6YSI5</accession>
<keyword evidence="3" id="KW-1185">Reference proteome</keyword>
<evidence type="ECO:0000256" key="1">
    <source>
        <dbReference type="SAM" id="MobiDB-lite"/>
    </source>
</evidence>
<evidence type="ECO:0000313" key="2">
    <source>
        <dbReference type="EMBL" id="KAK4221757.1"/>
    </source>
</evidence>
<organism evidence="2 3">
    <name type="scientific">Podospora fimiseda</name>
    <dbReference type="NCBI Taxonomy" id="252190"/>
    <lineage>
        <taxon>Eukaryota</taxon>
        <taxon>Fungi</taxon>
        <taxon>Dikarya</taxon>
        <taxon>Ascomycota</taxon>
        <taxon>Pezizomycotina</taxon>
        <taxon>Sordariomycetes</taxon>
        <taxon>Sordariomycetidae</taxon>
        <taxon>Sordariales</taxon>
        <taxon>Podosporaceae</taxon>
        <taxon>Podospora</taxon>
    </lineage>
</organism>
<dbReference type="Proteomes" id="UP001301958">
    <property type="component" value="Unassembled WGS sequence"/>
</dbReference>
<sequence>GSIASATAAAYAKELLEYVPAAEVEETKRALQVLESVQQQINGVQKTTDATKAAADSIRSDLRTGNIKSWLCPPDSSINANHARKLQYLLRAHAERGEIVRANTLEVVDKEPPLCHGRGRVRRTLTVVFSYTTVWALFRESRRNRRDTLTYRHGTLWIRSFEEEKWRLRVLNHLVEIINHYQEMYEAKKQFEEDGFDVLGDDTPKLPECKNGKPQWPKKGKLR</sequence>
<feature type="compositionally biased region" description="Basic and acidic residues" evidence="1">
    <location>
        <begin position="202"/>
        <end position="211"/>
    </location>
</feature>
<feature type="non-terminal residue" evidence="2">
    <location>
        <position position="1"/>
    </location>
</feature>
<dbReference type="EMBL" id="MU865517">
    <property type="protein sequence ID" value="KAK4221757.1"/>
    <property type="molecule type" value="Genomic_DNA"/>
</dbReference>
<protein>
    <submittedName>
        <fullName evidence="2">Uncharacterized protein</fullName>
    </submittedName>
</protein>
<reference evidence="2" key="2">
    <citation type="submission" date="2023-05" db="EMBL/GenBank/DDBJ databases">
        <authorList>
            <consortium name="Lawrence Berkeley National Laboratory"/>
            <person name="Steindorff A."/>
            <person name="Hensen N."/>
            <person name="Bonometti L."/>
            <person name="Westerberg I."/>
            <person name="Brannstrom I.O."/>
            <person name="Guillou S."/>
            <person name="Cros-Aarteil S."/>
            <person name="Calhoun S."/>
            <person name="Haridas S."/>
            <person name="Kuo A."/>
            <person name="Mondo S."/>
            <person name="Pangilinan J."/>
            <person name="Riley R."/>
            <person name="Labutti K."/>
            <person name="Andreopoulos B."/>
            <person name="Lipzen A."/>
            <person name="Chen C."/>
            <person name="Yanf M."/>
            <person name="Daum C."/>
            <person name="Ng V."/>
            <person name="Clum A."/>
            <person name="Ohm R."/>
            <person name="Martin F."/>
            <person name="Silar P."/>
            <person name="Natvig D."/>
            <person name="Lalanne C."/>
            <person name="Gautier V."/>
            <person name="Ament-Velasquez S.L."/>
            <person name="Kruys A."/>
            <person name="Hutchinson M.I."/>
            <person name="Powell A.J."/>
            <person name="Barry K."/>
            <person name="Miller A.N."/>
            <person name="Grigoriev I.V."/>
            <person name="Debuchy R."/>
            <person name="Gladieux P."/>
            <person name="Thoren M.H."/>
            <person name="Johannesson H."/>
        </authorList>
    </citation>
    <scope>NUCLEOTIDE SEQUENCE</scope>
    <source>
        <strain evidence="2">CBS 990.96</strain>
    </source>
</reference>